<reference evidence="2 3" key="1">
    <citation type="submission" date="2024-04" db="EMBL/GenBank/DDBJ databases">
        <title>Novel genus in family Flammeovirgaceae.</title>
        <authorList>
            <person name="Nguyen T.H."/>
            <person name="Vuong T.Q."/>
            <person name="Le H."/>
            <person name="Kim S.-G."/>
        </authorList>
    </citation>
    <scope>NUCLEOTIDE SEQUENCE [LARGE SCALE GENOMIC DNA]</scope>
    <source>
        <strain evidence="2 3">JCM 23209</strain>
    </source>
</reference>
<feature type="domain" description="Retropepsin-like aspartic endopeptidase" evidence="1">
    <location>
        <begin position="5"/>
        <end position="137"/>
    </location>
</feature>
<dbReference type="InterPro" id="IPR021109">
    <property type="entry name" value="Peptidase_aspartic_dom_sf"/>
</dbReference>
<name>A0AAW9RUL4_9BACT</name>
<comment type="caution">
    <text evidence="2">The sequence shown here is derived from an EMBL/GenBank/DDBJ whole genome shotgun (WGS) entry which is preliminary data.</text>
</comment>
<dbReference type="SUPFAM" id="SSF50630">
    <property type="entry name" value="Acid proteases"/>
    <property type="match status" value="1"/>
</dbReference>
<dbReference type="Gene3D" id="2.40.70.10">
    <property type="entry name" value="Acid Proteases"/>
    <property type="match status" value="1"/>
</dbReference>
<gene>
    <name evidence="2" type="ORF">AAG747_05350</name>
</gene>
<dbReference type="AlphaFoldDB" id="A0AAW9RUL4"/>
<protein>
    <submittedName>
        <fullName evidence="2">RimK/LysX family protein</fullName>
    </submittedName>
</protein>
<dbReference type="InterPro" id="IPR008503">
    <property type="entry name" value="Asp_endopeptidase"/>
</dbReference>
<dbReference type="EMBL" id="JBDKWZ010000002">
    <property type="protein sequence ID" value="MEN7547322.1"/>
    <property type="molecule type" value="Genomic_DNA"/>
</dbReference>
<evidence type="ECO:0000313" key="3">
    <source>
        <dbReference type="Proteomes" id="UP001403385"/>
    </source>
</evidence>
<dbReference type="Proteomes" id="UP001403385">
    <property type="component" value="Unassembled WGS sequence"/>
</dbReference>
<organism evidence="2 3">
    <name type="scientific">Rapidithrix thailandica</name>
    <dbReference type="NCBI Taxonomy" id="413964"/>
    <lineage>
        <taxon>Bacteria</taxon>
        <taxon>Pseudomonadati</taxon>
        <taxon>Bacteroidota</taxon>
        <taxon>Cytophagia</taxon>
        <taxon>Cytophagales</taxon>
        <taxon>Flammeovirgaceae</taxon>
        <taxon>Rapidithrix</taxon>
    </lineage>
</organism>
<sequence>MPHKIIGRKDRIDLPEFNLNNLDAKIDTGAYGCAIHCHHIELVLRDGKEILRFKLLDPSHPEYEGDYYYSHSFGIKKVKNTSGVSEERFTIKTQMIVFGKSYRTVFSLADRENMKYPVLIGRKFLTKKFLVDVALKDLSFQNKTHNHEHRSLIEKPSTVFNPKINRSHQRKRASREGD</sequence>
<dbReference type="PANTHER" id="PTHR38037:SF2">
    <property type="entry name" value="ATP-DEPENDENT ZINC PROTEASE DOMAIN-CONTAINING PROTEIN-RELATED"/>
    <property type="match status" value="1"/>
</dbReference>
<keyword evidence="3" id="KW-1185">Reference proteome</keyword>
<accession>A0AAW9RUL4</accession>
<dbReference type="RefSeq" id="WP_346820106.1">
    <property type="nucleotide sequence ID" value="NZ_JBDKWZ010000002.1"/>
</dbReference>
<evidence type="ECO:0000259" key="1">
    <source>
        <dbReference type="Pfam" id="PF05618"/>
    </source>
</evidence>
<dbReference type="Pfam" id="PF05618">
    <property type="entry name" value="Zn_protease"/>
    <property type="match status" value="1"/>
</dbReference>
<evidence type="ECO:0000313" key="2">
    <source>
        <dbReference type="EMBL" id="MEN7547322.1"/>
    </source>
</evidence>
<dbReference type="PANTHER" id="PTHR38037">
    <property type="entry name" value="ZN_PROTEASE DOMAIN-CONTAINING PROTEIN"/>
    <property type="match status" value="1"/>
</dbReference>
<proteinExistence type="predicted"/>